<feature type="transmembrane region" description="Helical" evidence="10">
    <location>
        <begin position="425"/>
        <end position="446"/>
    </location>
</feature>
<evidence type="ECO:0000256" key="9">
    <source>
        <dbReference type="ARBA" id="ARBA00031636"/>
    </source>
</evidence>
<evidence type="ECO:0000256" key="7">
    <source>
        <dbReference type="ARBA" id="ARBA00023065"/>
    </source>
</evidence>
<dbReference type="InterPro" id="IPR002528">
    <property type="entry name" value="MATE_fam"/>
</dbReference>
<dbReference type="GO" id="GO:0005886">
    <property type="term" value="C:plasma membrane"/>
    <property type="evidence" value="ECO:0007669"/>
    <property type="project" value="UniProtKB-SubCell"/>
</dbReference>
<evidence type="ECO:0000256" key="4">
    <source>
        <dbReference type="ARBA" id="ARBA00022475"/>
    </source>
</evidence>
<sequence>MREQQSNNSVRDLTQGNITRELFSLALPLLAISFIQMAYNLIDILWIGRIGSEAVAAVGSIGMLMWMMNSFALISKVSAEITIGQSIGARRLDKASIYASHTTTIAIILGIAFGVTFFLFPNPYVSFYQLENDIAAQAEGYLRIISLGIPFVFLGLNFSGIYIGSGRSDIPFYFNSAGLIINIIVDPLLIFGIGPFPEMGVKGAALATIISQGVVVFLFINHLKKERGLFGGFSYFIRPRKSYTINILKLGLPIAAMNVYFAFINMNLARIASLYGGHLGIMSQTTGGQIEGVTWNSSSGFSTALGSFVAQNYAAGKMNRAKNAFRTTLILMGILGGIASIAFMGYGKEIFSLFVPEKEAYMAGGEYLFVLGISQLFMMLELTTQGMFNGLGRTSPPAIISIVFNTLRIPLAIFLGSLIGVTGVWWAITITSIFKGSILFIWYLLLKRRVLKEPNLSSI</sequence>
<dbReference type="PANTHER" id="PTHR43298">
    <property type="entry name" value="MULTIDRUG RESISTANCE PROTEIN NORM-RELATED"/>
    <property type="match status" value="1"/>
</dbReference>
<keyword evidence="5 10" id="KW-0812">Transmembrane</keyword>
<dbReference type="InterPro" id="IPR050222">
    <property type="entry name" value="MATE_MdtK"/>
</dbReference>
<dbReference type="InterPro" id="IPR048279">
    <property type="entry name" value="MdtK-like"/>
</dbReference>
<dbReference type="PIRSF" id="PIRSF006603">
    <property type="entry name" value="DinF"/>
    <property type="match status" value="1"/>
</dbReference>
<evidence type="ECO:0000256" key="8">
    <source>
        <dbReference type="ARBA" id="ARBA00023136"/>
    </source>
</evidence>
<evidence type="ECO:0000256" key="2">
    <source>
        <dbReference type="ARBA" id="ARBA00022448"/>
    </source>
</evidence>
<name>A0A098BWW3_9BACT</name>
<dbReference type="GO" id="GO:0042910">
    <property type="term" value="F:xenobiotic transmembrane transporter activity"/>
    <property type="evidence" value="ECO:0007669"/>
    <property type="project" value="InterPro"/>
</dbReference>
<dbReference type="STRING" id="1562970.ING2E5B_0361"/>
<comment type="subcellular location">
    <subcellularLocation>
        <location evidence="1">Cell membrane</location>
        <topology evidence="1">Multi-pass membrane protein</topology>
    </subcellularLocation>
</comment>
<keyword evidence="12" id="KW-1185">Reference proteome</keyword>
<dbReference type="HOGENOM" id="CLU_012893_5_0_10"/>
<dbReference type="EMBL" id="LN515532">
    <property type="protein sequence ID" value="CEA15130.1"/>
    <property type="molecule type" value="Genomic_DNA"/>
</dbReference>
<feature type="transmembrane region" description="Helical" evidence="10">
    <location>
        <begin position="21"/>
        <end position="42"/>
    </location>
</feature>
<evidence type="ECO:0000313" key="11">
    <source>
        <dbReference type="EMBL" id="CEA15130.1"/>
    </source>
</evidence>
<dbReference type="GO" id="GO:0006811">
    <property type="term" value="P:monoatomic ion transport"/>
    <property type="evidence" value="ECO:0007669"/>
    <property type="project" value="UniProtKB-KW"/>
</dbReference>
<feature type="transmembrane region" description="Helical" evidence="10">
    <location>
        <begin position="327"/>
        <end position="347"/>
    </location>
</feature>
<feature type="transmembrane region" description="Helical" evidence="10">
    <location>
        <begin position="199"/>
        <end position="220"/>
    </location>
</feature>
<dbReference type="PANTHER" id="PTHR43298:SF2">
    <property type="entry name" value="FMN_FAD EXPORTER YEEO-RELATED"/>
    <property type="match status" value="1"/>
</dbReference>
<reference evidence="11 12" key="1">
    <citation type="submission" date="2014-08" db="EMBL/GenBank/DDBJ databases">
        <authorList>
            <person name="Wibberg D."/>
        </authorList>
    </citation>
    <scope>NUCLEOTIDE SEQUENCE [LARGE SCALE GENOMIC DNA]</scope>
    <source>
        <strain evidence="12">ING2-E5B</strain>
    </source>
</reference>
<dbReference type="PATRIC" id="fig|1562970.3.peg.358"/>
<keyword evidence="4" id="KW-1003">Cell membrane</keyword>
<feature type="transmembrane region" description="Helical" evidence="10">
    <location>
        <begin position="398"/>
        <end position="419"/>
    </location>
</feature>
<evidence type="ECO:0000256" key="1">
    <source>
        <dbReference type="ARBA" id="ARBA00004651"/>
    </source>
</evidence>
<evidence type="ECO:0000256" key="5">
    <source>
        <dbReference type="ARBA" id="ARBA00022692"/>
    </source>
</evidence>
<dbReference type="NCBIfam" id="TIGR00797">
    <property type="entry name" value="matE"/>
    <property type="match status" value="1"/>
</dbReference>
<evidence type="ECO:0000256" key="6">
    <source>
        <dbReference type="ARBA" id="ARBA00022989"/>
    </source>
</evidence>
<feature type="transmembrane region" description="Helical" evidence="10">
    <location>
        <begin position="367"/>
        <end position="386"/>
    </location>
</feature>
<dbReference type="AlphaFoldDB" id="A0A098BWW3"/>
<protein>
    <recommendedName>
        <fullName evidence="9">Multidrug-efflux transporter</fullName>
    </recommendedName>
</protein>
<keyword evidence="8 10" id="KW-0472">Membrane</keyword>
<dbReference type="CDD" id="cd13140">
    <property type="entry name" value="MATE_like_1"/>
    <property type="match status" value="1"/>
</dbReference>
<dbReference type="GO" id="GO:0015297">
    <property type="term" value="F:antiporter activity"/>
    <property type="evidence" value="ECO:0007669"/>
    <property type="project" value="UniProtKB-KW"/>
</dbReference>
<evidence type="ECO:0000256" key="3">
    <source>
        <dbReference type="ARBA" id="ARBA00022449"/>
    </source>
</evidence>
<feature type="transmembrane region" description="Helical" evidence="10">
    <location>
        <begin position="54"/>
        <end position="74"/>
    </location>
</feature>
<organism evidence="11 12">
    <name type="scientific">Fermentimonas caenicola</name>
    <dbReference type="NCBI Taxonomy" id="1562970"/>
    <lineage>
        <taxon>Bacteria</taxon>
        <taxon>Pseudomonadati</taxon>
        <taxon>Bacteroidota</taxon>
        <taxon>Bacteroidia</taxon>
        <taxon>Bacteroidales</taxon>
        <taxon>Dysgonomonadaceae</taxon>
        <taxon>Fermentimonas</taxon>
    </lineage>
</organism>
<feature type="transmembrane region" description="Helical" evidence="10">
    <location>
        <begin position="172"/>
        <end position="193"/>
    </location>
</feature>
<feature type="transmembrane region" description="Helical" evidence="10">
    <location>
        <begin position="95"/>
        <end position="120"/>
    </location>
</feature>
<evidence type="ECO:0000256" key="10">
    <source>
        <dbReference type="SAM" id="Phobius"/>
    </source>
</evidence>
<dbReference type="Proteomes" id="UP000032417">
    <property type="component" value="Chromosome 1"/>
</dbReference>
<evidence type="ECO:0000313" key="12">
    <source>
        <dbReference type="Proteomes" id="UP000032417"/>
    </source>
</evidence>
<dbReference type="KEGG" id="pbt:ING2E5B_0361"/>
<dbReference type="Pfam" id="PF01554">
    <property type="entry name" value="MatE"/>
    <property type="match status" value="2"/>
</dbReference>
<keyword evidence="2" id="KW-0813">Transport</keyword>
<keyword evidence="3" id="KW-0050">Antiport</keyword>
<keyword evidence="6 10" id="KW-1133">Transmembrane helix</keyword>
<gene>
    <name evidence="11" type="ORF">ING2E5B_0361</name>
</gene>
<proteinExistence type="predicted"/>
<feature type="transmembrane region" description="Helical" evidence="10">
    <location>
        <begin position="140"/>
        <end position="160"/>
    </location>
</feature>
<keyword evidence="7" id="KW-0406">Ion transport</keyword>
<accession>A0A098BWW3</accession>